<keyword evidence="6 8" id="KW-0627">Porphyrin biosynthesis</keyword>
<feature type="binding site" evidence="8 10">
    <location>
        <position position="113"/>
    </location>
    <ligand>
        <name>substrate</name>
    </ligand>
</feature>
<dbReference type="Pfam" id="PF00745">
    <property type="entry name" value="GlutR_dimer"/>
    <property type="match status" value="1"/>
</dbReference>
<evidence type="ECO:0000256" key="8">
    <source>
        <dbReference type="HAMAP-Rule" id="MF_00087"/>
    </source>
</evidence>
<evidence type="ECO:0000256" key="1">
    <source>
        <dbReference type="ARBA" id="ARBA00005059"/>
    </source>
</evidence>
<gene>
    <name evidence="8" type="primary">hemA</name>
    <name evidence="17" type="ORF">SAMN04488514_105164</name>
</gene>
<comment type="catalytic activity">
    <reaction evidence="7 8 13">
        <text>(S)-4-amino-5-oxopentanoate + tRNA(Glu) + NADP(+) = L-glutamyl-tRNA(Glu) + NADPH + H(+)</text>
        <dbReference type="Rhea" id="RHEA:12344"/>
        <dbReference type="Rhea" id="RHEA-COMP:9663"/>
        <dbReference type="Rhea" id="RHEA-COMP:9680"/>
        <dbReference type="ChEBI" id="CHEBI:15378"/>
        <dbReference type="ChEBI" id="CHEBI:57501"/>
        <dbReference type="ChEBI" id="CHEBI:57783"/>
        <dbReference type="ChEBI" id="CHEBI:58349"/>
        <dbReference type="ChEBI" id="CHEBI:78442"/>
        <dbReference type="ChEBI" id="CHEBI:78520"/>
        <dbReference type="EC" id="1.2.1.70"/>
    </reaction>
</comment>
<dbReference type="EMBL" id="FNGV01000005">
    <property type="protein sequence ID" value="SDM13346.1"/>
    <property type="molecule type" value="Genomic_DNA"/>
</dbReference>
<dbReference type="PANTHER" id="PTHR43013">
    <property type="entry name" value="GLUTAMYL-TRNA REDUCTASE"/>
    <property type="match status" value="1"/>
</dbReference>
<evidence type="ECO:0000313" key="18">
    <source>
        <dbReference type="Proteomes" id="UP000199440"/>
    </source>
</evidence>
<dbReference type="InterPro" id="IPR036291">
    <property type="entry name" value="NAD(P)-bd_dom_sf"/>
</dbReference>
<organism evidence="17 18">
    <name type="scientific">Kriegella aquimaris</name>
    <dbReference type="NCBI Taxonomy" id="192904"/>
    <lineage>
        <taxon>Bacteria</taxon>
        <taxon>Pseudomonadati</taxon>
        <taxon>Bacteroidota</taxon>
        <taxon>Flavobacteriia</taxon>
        <taxon>Flavobacteriales</taxon>
        <taxon>Flavobacteriaceae</taxon>
        <taxon>Kriegella</taxon>
    </lineage>
</organism>
<dbReference type="GO" id="GO:0008883">
    <property type="term" value="F:glutamyl-tRNA reductase activity"/>
    <property type="evidence" value="ECO:0007669"/>
    <property type="project" value="UniProtKB-UniRule"/>
</dbReference>
<comment type="subunit">
    <text evidence="8">Homodimer.</text>
</comment>
<dbReference type="Gene3D" id="3.40.50.720">
    <property type="entry name" value="NAD(P)-binding Rossmann-like Domain"/>
    <property type="match status" value="1"/>
</dbReference>
<dbReference type="EC" id="1.2.1.70" evidence="3 8"/>
<feature type="domain" description="Glutamyl-tRNA reductase N-terminal" evidence="16">
    <location>
        <begin position="15"/>
        <end position="160"/>
    </location>
</feature>
<dbReference type="GO" id="GO:0019353">
    <property type="term" value="P:protoporphyrinogen IX biosynthetic process from glutamate"/>
    <property type="evidence" value="ECO:0007669"/>
    <property type="project" value="TreeGrafter"/>
</dbReference>
<evidence type="ECO:0000259" key="15">
    <source>
        <dbReference type="Pfam" id="PF01488"/>
    </source>
</evidence>
<dbReference type="InterPro" id="IPR018214">
    <property type="entry name" value="GluRdtase_CS"/>
</dbReference>
<dbReference type="Gene3D" id="3.30.460.30">
    <property type="entry name" value="Glutamyl-tRNA reductase, N-terminal domain"/>
    <property type="match status" value="1"/>
</dbReference>
<dbReference type="HAMAP" id="MF_00087">
    <property type="entry name" value="Glu_tRNA_reductase"/>
    <property type="match status" value="1"/>
</dbReference>
<feature type="binding site" evidence="8 10">
    <location>
        <position position="124"/>
    </location>
    <ligand>
        <name>substrate</name>
    </ligand>
</feature>
<feature type="site" description="Important for activity" evidence="8 12">
    <location>
        <position position="103"/>
    </location>
</feature>
<feature type="binding site" evidence="8 10">
    <location>
        <begin position="57"/>
        <end position="60"/>
    </location>
    <ligand>
        <name>substrate</name>
    </ligand>
</feature>
<evidence type="ECO:0000256" key="10">
    <source>
        <dbReference type="PIRSR" id="PIRSR000445-2"/>
    </source>
</evidence>
<dbReference type="InterPro" id="IPR015896">
    <property type="entry name" value="4pyrrol_synth_GluRdtase_dimer"/>
</dbReference>
<dbReference type="PIRSF" id="PIRSF000445">
    <property type="entry name" value="4pyrrol_synth_GluRdtase"/>
    <property type="match status" value="1"/>
</dbReference>
<name>A0A1G9QQQ9_9FLAO</name>
<comment type="domain">
    <text evidence="8">Possesses an unusual extended V-shaped dimeric structure with each monomer consisting of three distinct domains arranged along a curved 'spinal' alpha-helix. The N-terminal catalytic domain specifically recognizes the glutamate moiety of the substrate. The second domain is the NADPH-binding domain, and the third C-terminal domain is responsible for dimerization.</text>
</comment>
<dbReference type="AlphaFoldDB" id="A0A1G9QQQ9"/>
<feature type="domain" description="Quinate/shikimate 5-dehydrogenase/glutamyl-tRNA reductase" evidence="15">
    <location>
        <begin position="179"/>
        <end position="304"/>
    </location>
</feature>
<dbReference type="GO" id="GO:0050661">
    <property type="term" value="F:NADP binding"/>
    <property type="evidence" value="ECO:0007669"/>
    <property type="project" value="InterPro"/>
</dbReference>
<dbReference type="NCBIfam" id="TIGR01035">
    <property type="entry name" value="hemA"/>
    <property type="match status" value="1"/>
</dbReference>
<sequence>MKEYHISKHNSFYTIGLSYKKADAKVRGNFSLDTVAMERLLVQAKAQEIDGLLVTSTCNRTELHGFAQHPFQLIKLLCDNTEGTLEEFQEVAYVYKNNEAIAHLFRVGTGLDSQILGDFEIISQLRQSFNRSKKLDIANPFIERLCNSVIQASKRIKNETEISSGATSVAFASVQYILKEVPNISDKNILLFGTGKIGRNTCENLIKHTKNPHITLINRTKNKAERIAGKFNLTVKDHGDLQAEIRKADVLVVATGAQLPTISKELIYTKKPLLVLDLSIPKNVSDDIATLDNVTVIHLDQLSRMTDDTLERRKQFIPQAEVIIDEVMSDFTQWLETRKFAPVIKALKRKLKTMKEEELDYQSKKSSDFDPEQADIISNRIIQKITKQFANHLKETDIDADNSLELIQKVFQLEVEPQ</sequence>
<evidence type="ECO:0000256" key="6">
    <source>
        <dbReference type="ARBA" id="ARBA00023244"/>
    </source>
</evidence>
<dbReference type="PROSITE" id="PS00747">
    <property type="entry name" value="GLUTR"/>
    <property type="match status" value="1"/>
</dbReference>
<dbReference type="Pfam" id="PF05201">
    <property type="entry name" value="GlutR_N"/>
    <property type="match status" value="1"/>
</dbReference>
<evidence type="ECO:0000256" key="3">
    <source>
        <dbReference type="ARBA" id="ARBA00012970"/>
    </source>
</evidence>
<protein>
    <recommendedName>
        <fullName evidence="3 8">Glutamyl-tRNA reductase</fullName>
        <shortName evidence="8">GluTR</shortName>
        <ecNumber evidence="3 8">1.2.1.70</ecNumber>
    </recommendedName>
</protein>
<keyword evidence="4 8" id="KW-0521">NADP</keyword>
<dbReference type="SUPFAM" id="SSF51735">
    <property type="entry name" value="NAD(P)-binding Rossmann-fold domains"/>
    <property type="match status" value="1"/>
</dbReference>
<accession>A0A1G9QQQ9</accession>
<comment type="function">
    <text evidence="8">Catalyzes the NADPH-dependent reduction of glutamyl-tRNA(Glu) to glutamate 1-semialdehyde (GSA).</text>
</comment>
<evidence type="ECO:0000256" key="4">
    <source>
        <dbReference type="ARBA" id="ARBA00022857"/>
    </source>
</evidence>
<feature type="active site" description="Nucleophile" evidence="8 9">
    <location>
        <position position="58"/>
    </location>
</feature>
<feature type="binding site" evidence="8 11">
    <location>
        <begin position="193"/>
        <end position="198"/>
    </location>
    <ligand>
        <name>NADP(+)</name>
        <dbReference type="ChEBI" id="CHEBI:58349"/>
    </ligand>
</feature>
<dbReference type="SUPFAM" id="SSF69742">
    <property type="entry name" value="Glutamyl tRNA-reductase catalytic, N-terminal domain"/>
    <property type="match status" value="1"/>
</dbReference>
<evidence type="ECO:0000313" key="17">
    <source>
        <dbReference type="EMBL" id="SDM13346.1"/>
    </source>
</evidence>
<evidence type="ECO:0000259" key="14">
    <source>
        <dbReference type="Pfam" id="PF00745"/>
    </source>
</evidence>
<reference evidence="18" key="1">
    <citation type="submission" date="2016-10" db="EMBL/GenBank/DDBJ databases">
        <authorList>
            <person name="Varghese N."/>
            <person name="Submissions S."/>
        </authorList>
    </citation>
    <scope>NUCLEOTIDE SEQUENCE [LARGE SCALE GENOMIC DNA]</scope>
    <source>
        <strain evidence="18">DSM 19886</strain>
    </source>
</reference>
<dbReference type="Proteomes" id="UP000199440">
    <property type="component" value="Unassembled WGS sequence"/>
</dbReference>
<dbReference type="InterPro" id="IPR036453">
    <property type="entry name" value="GluRdtase_dimer_dom_sf"/>
</dbReference>
<dbReference type="RefSeq" id="WP_089889388.1">
    <property type="nucleotide sequence ID" value="NZ_FNGV01000005.1"/>
</dbReference>
<dbReference type="InterPro" id="IPR000343">
    <property type="entry name" value="4pyrrol_synth_GluRdtase"/>
</dbReference>
<evidence type="ECO:0000256" key="11">
    <source>
        <dbReference type="PIRSR" id="PIRSR000445-3"/>
    </source>
</evidence>
<dbReference type="InterPro" id="IPR036343">
    <property type="entry name" value="GluRdtase_N_sf"/>
</dbReference>
<comment type="similarity">
    <text evidence="2 8 13">Belongs to the glutamyl-tRNA reductase family.</text>
</comment>
<dbReference type="InterPro" id="IPR015895">
    <property type="entry name" value="4pyrrol_synth_GluRdtase_N"/>
</dbReference>
<evidence type="ECO:0000256" key="5">
    <source>
        <dbReference type="ARBA" id="ARBA00023002"/>
    </source>
</evidence>
<comment type="miscellaneous">
    <text evidence="8">During catalysis, the active site Cys acts as a nucleophile attacking the alpha-carbonyl group of tRNA-bound glutamate with the formation of a thioester intermediate between enzyme and glutamate, and the concomitant release of tRNA(Glu). The thioester intermediate is finally reduced by direct hydride transfer from NADPH, to form the product GSA.</text>
</comment>
<dbReference type="InterPro" id="IPR006151">
    <property type="entry name" value="Shikm_DH/Glu-tRNA_Rdtase"/>
</dbReference>
<dbReference type="Pfam" id="PF01488">
    <property type="entry name" value="Shikimate_DH"/>
    <property type="match status" value="1"/>
</dbReference>
<evidence type="ECO:0000256" key="12">
    <source>
        <dbReference type="PIRSR" id="PIRSR000445-4"/>
    </source>
</evidence>
<evidence type="ECO:0000256" key="7">
    <source>
        <dbReference type="ARBA" id="ARBA00047464"/>
    </source>
</evidence>
<evidence type="ECO:0000256" key="2">
    <source>
        <dbReference type="ARBA" id="ARBA00005916"/>
    </source>
</evidence>
<dbReference type="UniPathway" id="UPA00251">
    <property type="reaction ID" value="UER00316"/>
</dbReference>
<evidence type="ECO:0000256" key="13">
    <source>
        <dbReference type="RuleBase" id="RU000584"/>
    </source>
</evidence>
<dbReference type="SUPFAM" id="SSF69075">
    <property type="entry name" value="Glutamyl tRNA-reductase dimerization domain"/>
    <property type="match status" value="1"/>
</dbReference>
<dbReference type="OrthoDB" id="110209at2"/>
<proteinExistence type="inferred from homology"/>
<keyword evidence="5 8" id="KW-0560">Oxidoreductase</keyword>
<feature type="binding site" evidence="8 10">
    <location>
        <begin position="118"/>
        <end position="120"/>
    </location>
    <ligand>
        <name>substrate</name>
    </ligand>
</feature>
<evidence type="ECO:0000259" key="16">
    <source>
        <dbReference type="Pfam" id="PF05201"/>
    </source>
</evidence>
<dbReference type="PANTHER" id="PTHR43013:SF1">
    <property type="entry name" value="GLUTAMYL-TRNA REDUCTASE"/>
    <property type="match status" value="1"/>
</dbReference>
<feature type="domain" description="Tetrapyrrole biosynthesis glutamyl-tRNA reductase dimerisation" evidence="14">
    <location>
        <begin position="319"/>
        <end position="413"/>
    </location>
</feature>
<evidence type="ECO:0000256" key="9">
    <source>
        <dbReference type="PIRSR" id="PIRSR000445-1"/>
    </source>
</evidence>
<comment type="pathway">
    <text evidence="1 8 13">Porphyrin-containing compound metabolism; protoporphyrin-IX biosynthesis; 5-aminolevulinate from L-glutamyl-tRNA(Glu): step 1/2.</text>
</comment>
<keyword evidence="18" id="KW-1185">Reference proteome</keyword>
<dbReference type="STRING" id="192904.SAMN04488514_105164"/>